<reference evidence="3 5" key="1">
    <citation type="journal article" date="2012" name="Nature">
        <title>Algal genomes reveal evolutionary mosaicism and the fate of nucleomorphs.</title>
        <authorList>
            <consortium name="DOE Joint Genome Institute"/>
            <person name="Curtis B.A."/>
            <person name="Tanifuji G."/>
            <person name="Burki F."/>
            <person name="Gruber A."/>
            <person name="Irimia M."/>
            <person name="Maruyama S."/>
            <person name="Arias M.C."/>
            <person name="Ball S.G."/>
            <person name="Gile G.H."/>
            <person name="Hirakawa Y."/>
            <person name="Hopkins J.F."/>
            <person name="Kuo A."/>
            <person name="Rensing S.A."/>
            <person name="Schmutz J."/>
            <person name="Symeonidi A."/>
            <person name="Elias M."/>
            <person name="Eveleigh R.J."/>
            <person name="Herman E.K."/>
            <person name="Klute M.J."/>
            <person name="Nakayama T."/>
            <person name="Obornik M."/>
            <person name="Reyes-Prieto A."/>
            <person name="Armbrust E.V."/>
            <person name="Aves S.J."/>
            <person name="Beiko R.G."/>
            <person name="Coutinho P."/>
            <person name="Dacks J.B."/>
            <person name="Durnford D.G."/>
            <person name="Fast N.M."/>
            <person name="Green B.R."/>
            <person name="Grisdale C.J."/>
            <person name="Hempel F."/>
            <person name="Henrissat B."/>
            <person name="Hoppner M.P."/>
            <person name="Ishida K."/>
            <person name="Kim E."/>
            <person name="Koreny L."/>
            <person name="Kroth P.G."/>
            <person name="Liu Y."/>
            <person name="Malik S.B."/>
            <person name="Maier U.G."/>
            <person name="McRose D."/>
            <person name="Mock T."/>
            <person name="Neilson J.A."/>
            <person name="Onodera N.T."/>
            <person name="Poole A.M."/>
            <person name="Pritham E.J."/>
            <person name="Richards T.A."/>
            <person name="Rocap G."/>
            <person name="Roy S.W."/>
            <person name="Sarai C."/>
            <person name="Schaack S."/>
            <person name="Shirato S."/>
            <person name="Slamovits C.H."/>
            <person name="Spencer D.F."/>
            <person name="Suzuki S."/>
            <person name="Worden A.Z."/>
            <person name="Zauner S."/>
            <person name="Barry K."/>
            <person name="Bell C."/>
            <person name="Bharti A.K."/>
            <person name="Crow J.A."/>
            <person name="Grimwood J."/>
            <person name="Kramer R."/>
            <person name="Lindquist E."/>
            <person name="Lucas S."/>
            <person name="Salamov A."/>
            <person name="McFadden G.I."/>
            <person name="Lane C.E."/>
            <person name="Keeling P.J."/>
            <person name="Gray M.W."/>
            <person name="Grigoriev I.V."/>
            <person name="Archibald J.M."/>
        </authorList>
    </citation>
    <scope>NUCLEOTIDE SEQUENCE</scope>
    <source>
        <strain evidence="3 5">CCMP2712</strain>
    </source>
</reference>
<evidence type="ECO:0000256" key="2">
    <source>
        <dbReference type="SAM" id="Phobius"/>
    </source>
</evidence>
<evidence type="ECO:0008006" key="6">
    <source>
        <dbReference type="Google" id="ProtNLM"/>
    </source>
</evidence>
<keyword evidence="5" id="KW-1185">Reference proteome</keyword>
<dbReference type="KEGG" id="gtt:GUITHDRAFT_100718"/>
<feature type="transmembrane region" description="Helical" evidence="2">
    <location>
        <begin position="12"/>
        <end position="33"/>
    </location>
</feature>
<sequence length="209" mass="22235">MLKGHAVMADRLWMPAAAGATLVLMVMTGLAGWTSERRIEAQGSFKCFVVDGKAKCLPKQRMLANEKQEAKVTISAARLSKVLERAKENRRIADELLRTEGLEGLQRNQKRIAELAAAKIRGMNRMLGALEASNEGVVRELGDPGPSGRDGPPGPPGPHGLQGTEGKEGEEGDEGPEGKEGAPDLTLLQAGPAGPQGMPGLPARIMSWR</sequence>
<dbReference type="EnsemblProtists" id="EKX53747">
    <property type="protein sequence ID" value="EKX53747"/>
    <property type="gene ID" value="GUITHDRAFT_100718"/>
</dbReference>
<dbReference type="Proteomes" id="UP000011087">
    <property type="component" value="Unassembled WGS sequence"/>
</dbReference>
<keyword evidence="2" id="KW-0472">Membrane</keyword>
<feature type="region of interest" description="Disordered" evidence="1">
    <location>
        <begin position="138"/>
        <end position="209"/>
    </location>
</feature>
<proteinExistence type="predicted"/>
<organism evidence="3">
    <name type="scientific">Guillardia theta (strain CCMP2712)</name>
    <name type="common">Cryptophyte</name>
    <dbReference type="NCBI Taxonomy" id="905079"/>
    <lineage>
        <taxon>Eukaryota</taxon>
        <taxon>Cryptophyceae</taxon>
        <taxon>Pyrenomonadales</taxon>
        <taxon>Geminigeraceae</taxon>
        <taxon>Guillardia</taxon>
    </lineage>
</organism>
<evidence type="ECO:0000313" key="5">
    <source>
        <dbReference type="Proteomes" id="UP000011087"/>
    </source>
</evidence>
<feature type="compositionally biased region" description="Low complexity" evidence="1">
    <location>
        <begin position="188"/>
        <end position="203"/>
    </location>
</feature>
<dbReference type="PANTHER" id="PTHR24637">
    <property type="entry name" value="COLLAGEN"/>
    <property type="match status" value="1"/>
</dbReference>
<keyword evidence="2" id="KW-0812">Transmembrane</keyword>
<gene>
    <name evidence="3" type="ORF">GUITHDRAFT_100718</name>
</gene>
<evidence type="ECO:0000313" key="3">
    <source>
        <dbReference type="EMBL" id="EKX53747.1"/>
    </source>
</evidence>
<dbReference type="RefSeq" id="XP_005840727.1">
    <property type="nucleotide sequence ID" value="XM_005840670.1"/>
</dbReference>
<protein>
    <recommendedName>
        <fullName evidence="6">Collagen-like protein</fullName>
    </recommendedName>
</protein>
<dbReference type="STRING" id="905079.L1JZG4"/>
<dbReference type="EMBL" id="JH992969">
    <property type="protein sequence ID" value="EKX53747.1"/>
    <property type="molecule type" value="Genomic_DNA"/>
</dbReference>
<reference evidence="4" key="3">
    <citation type="submission" date="2015-06" db="UniProtKB">
        <authorList>
            <consortium name="EnsemblProtists"/>
        </authorList>
    </citation>
    <scope>IDENTIFICATION</scope>
</reference>
<keyword evidence="2" id="KW-1133">Transmembrane helix</keyword>
<accession>L1JZG4</accession>
<evidence type="ECO:0000256" key="1">
    <source>
        <dbReference type="SAM" id="MobiDB-lite"/>
    </source>
</evidence>
<reference evidence="5" key="2">
    <citation type="submission" date="2012-11" db="EMBL/GenBank/DDBJ databases">
        <authorList>
            <person name="Kuo A."/>
            <person name="Curtis B.A."/>
            <person name="Tanifuji G."/>
            <person name="Burki F."/>
            <person name="Gruber A."/>
            <person name="Irimia M."/>
            <person name="Maruyama S."/>
            <person name="Arias M.C."/>
            <person name="Ball S.G."/>
            <person name="Gile G.H."/>
            <person name="Hirakawa Y."/>
            <person name="Hopkins J.F."/>
            <person name="Rensing S.A."/>
            <person name="Schmutz J."/>
            <person name="Symeonidi A."/>
            <person name="Elias M."/>
            <person name="Eveleigh R.J."/>
            <person name="Herman E.K."/>
            <person name="Klute M.J."/>
            <person name="Nakayama T."/>
            <person name="Obornik M."/>
            <person name="Reyes-Prieto A."/>
            <person name="Armbrust E.V."/>
            <person name="Aves S.J."/>
            <person name="Beiko R.G."/>
            <person name="Coutinho P."/>
            <person name="Dacks J.B."/>
            <person name="Durnford D.G."/>
            <person name="Fast N.M."/>
            <person name="Green B.R."/>
            <person name="Grisdale C."/>
            <person name="Hempe F."/>
            <person name="Henrissat B."/>
            <person name="Hoppner M.P."/>
            <person name="Ishida K.-I."/>
            <person name="Kim E."/>
            <person name="Koreny L."/>
            <person name="Kroth P.G."/>
            <person name="Liu Y."/>
            <person name="Malik S.-B."/>
            <person name="Maier U.G."/>
            <person name="McRose D."/>
            <person name="Mock T."/>
            <person name="Neilson J.A."/>
            <person name="Onodera N.T."/>
            <person name="Poole A.M."/>
            <person name="Pritham E.J."/>
            <person name="Richards T.A."/>
            <person name="Rocap G."/>
            <person name="Roy S.W."/>
            <person name="Sarai C."/>
            <person name="Schaack S."/>
            <person name="Shirato S."/>
            <person name="Slamovits C.H."/>
            <person name="Spencer D.F."/>
            <person name="Suzuki S."/>
            <person name="Worden A.Z."/>
            <person name="Zauner S."/>
            <person name="Barry K."/>
            <person name="Bell C."/>
            <person name="Bharti A.K."/>
            <person name="Crow J.A."/>
            <person name="Grimwood J."/>
            <person name="Kramer R."/>
            <person name="Lindquist E."/>
            <person name="Lucas S."/>
            <person name="Salamov A."/>
            <person name="McFadden G.I."/>
            <person name="Lane C.E."/>
            <person name="Keeling P.J."/>
            <person name="Gray M.W."/>
            <person name="Grigoriev I.V."/>
            <person name="Archibald J.M."/>
        </authorList>
    </citation>
    <scope>NUCLEOTIDE SEQUENCE</scope>
    <source>
        <strain evidence="5">CCMP2712</strain>
    </source>
</reference>
<dbReference type="HOGENOM" id="CLU_1317632_0_0_1"/>
<evidence type="ECO:0000313" key="4">
    <source>
        <dbReference type="EnsemblProtists" id="EKX53747"/>
    </source>
</evidence>
<dbReference type="PANTHER" id="PTHR24637:SF421">
    <property type="entry name" value="CUTICLE COLLAGEN DPY-2"/>
    <property type="match status" value="1"/>
</dbReference>
<dbReference type="PaxDb" id="55529-EKX53747"/>
<dbReference type="GeneID" id="17310247"/>
<name>L1JZG4_GUITC</name>
<dbReference type="AlphaFoldDB" id="L1JZG4"/>